<accession>A0ABX5MEL1</accession>
<reference evidence="1 2" key="1">
    <citation type="submission" date="2018-05" db="EMBL/GenBank/DDBJ databases">
        <title>Genomic Encyclopedia of Type Strains, Phase IV (KMG-V): Genome sequencing to study the core and pangenomes of soil and plant-associated prokaryotes.</title>
        <authorList>
            <person name="Whitman W."/>
        </authorList>
    </citation>
    <scope>NUCLEOTIDE SEQUENCE [LARGE SCALE GENOMIC DNA]</scope>
    <source>
        <strain evidence="1 2">SIr-6563</strain>
    </source>
</reference>
<dbReference type="Proteomes" id="UP000247515">
    <property type="component" value="Unassembled WGS sequence"/>
</dbReference>
<dbReference type="EMBL" id="QJJV01000035">
    <property type="protein sequence ID" value="PXX06473.1"/>
    <property type="molecule type" value="Genomic_DNA"/>
</dbReference>
<sequence length="146" mass="16626">MSLWLNQAQSQTPPRAMPHYLDAAALLKLAQRAEHADAPVCGCTKTPLDGWQSQPLSLDERQLEQIGTLIPEDEAEPTFSEYLPENHGYWSDEAPIAPRYFPYNRCGVWKCTQCGRLYLRYTEGGGYFVDQRIRALKARLIEDVPL</sequence>
<proteinExistence type="predicted"/>
<comment type="caution">
    <text evidence="1">The sequence shown here is derived from an EMBL/GenBank/DDBJ whole genome shotgun (WGS) entry which is preliminary data.</text>
</comment>
<evidence type="ECO:0000313" key="1">
    <source>
        <dbReference type="EMBL" id="PXX06473.1"/>
    </source>
</evidence>
<name>A0ABX5MEL1_9BURK</name>
<evidence type="ECO:0000313" key="2">
    <source>
        <dbReference type="Proteomes" id="UP000247515"/>
    </source>
</evidence>
<organism evidence="1 2">
    <name type="scientific">Paraburkholderia tropica</name>
    <dbReference type="NCBI Taxonomy" id="92647"/>
    <lineage>
        <taxon>Bacteria</taxon>
        <taxon>Pseudomonadati</taxon>
        <taxon>Pseudomonadota</taxon>
        <taxon>Betaproteobacteria</taxon>
        <taxon>Burkholderiales</taxon>
        <taxon>Burkholderiaceae</taxon>
        <taxon>Paraburkholderia</taxon>
    </lineage>
</organism>
<keyword evidence="2" id="KW-1185">Reference proteome</keyword>
<gene>
    <name evidence="1" type="ORF">C7400_13576</name>
</gene>
<protein>
    <submittedName>
        <fullName evidence="1">Uncharacterized protein</fullName>
    </submittedName>
</protein>